<evidence type="ECO:0000259" key="7">
    <source>
        <dbReference type="PROSITE" id="PS50923"/>
    </source>
</evidence>
<dbReference type="InterPro" id="IPR051277">
    <property type="entry name" value="SEZ6_CSMD_C4BPB_Regulators"/>
</dbReference>
<comment type="caution">
    <text evidence="6">Lacks conserved residue(s) required for the propagation of feature annotation.</text>
</comment>
<dbReference type="SUPFAM" id="SSF57535">
    <property type="entry name" value="Complement control module/SCR domain"/>
    <property type="match status" value="7"/>
</dbReference>
<feature type="domain" description="Sushi" evidence="7">
    <location>
        <begin position="189"/>
        <end position="248"/>
    </location>
</feature>
<dbReference type="PANTHER" id="PTHR45656:SF4">
    <property type="entry name" value="PROTEIN CBR-CLEC-78"/>
    <property type="match status" value="1"/>
</dbReference>
<dbReference type="Proteomes" id="UP000539599">
    <property type="component" value="Unassembled WGS sequence"/>
</dbReference>
<evidence type="ECO:0000256" key="4">
    <source>
        <dbReference type="ARBA" id="ARBA00023157"/>
    </source>
</evidence>
<comment type="caution">
    <text evidence="8">The sequence shown here is derived from an EMBL/GenBank/DDBJ whole genome shotgun (WGS) entry which is preliminary data.</text>
</comment>
<feature type="domain" description="Sushi" evidence="7">
    <location>
        <begin position="64"/>
        <end position="123"/>
    </location>
</feature>
<keyword evidence="2" id="KW-0732">Signal</keyword>
<name>A0A7L2H4G4_SAGSE</name>
<evidence type="ECO:0000313" key="9">
    <source>
        <dbReference type="Proteomes" id="UP000539599"/>
    </source>
</evidence>
<accession>A0A7L2H4G4</accession>
<feature type="disulfide bond" evidence="6">
    <location>
        <begin position="378"/>
        <end position="421"/>
    </location>
</feature>
<keyword evidence="1 6" id="KW-0768">Sushi</keyword>
<gene>
    <name evidence="8" type="primary">Cr1</name>
    <name evidence="8" type="ORF">SAGSER_R10862</name>
</gene>
<keyword evidence="3" id="KW-0677">Repeat</keyword>
<evidence type="ECO:0000256" key="6">
    <source>
        <dbReference type="PROSITE-ProRule" id="PRU00302"/>
    </source>
</evidence>
<proteinExistence type="predicted"/>
<dbReference type="PROSITE" id="PS50923">
    <property type="entry name" value="SUSHI"/>
    <property type="match status" value="7"/>
</dbReference>
<feature type="non-terminal residue" evidence="8">
    <location>
        <position position="460"/>
    </location>
</feature>
<dbReference type="AlphaFoldDB" id="A0A7L2H4G4"/>
<sequence>GDCEQPPRFAFAEPPLPLKESYAVGSRLRYTCRPGYTVARDKSPLVTCLANSTWLANPDFCIGKSCSPPDITNGKFNYTTNLQFGATITYACNSGYRLVGKSSAQCVIKDNNVGWDNIPYCASISCLPPPVIENGQLINGDRDFIFGMAVTYRCNNNNFALIGDATIQCGADDKLQGIWSGPAPECKVVACENPEVKNGRRLSGFGTVHTYKDTVTFECDPGHLLHGSSVVTCEADNTWKPPLPTCDPIHCGPAPRFPFAELTGAVGDSSPAGTELRYHCKPGYTAASDKSSVVTCLSDTTWSADPDFCIRQSCTAPTIENGRVIEDSFLFEAVVTFTCHPGYELKGSSSAKCVVSGNGVAWDTGFPYCENQRPYVLCREPPTIDNGMHNGTKGTDFVHGSIVAYKCKDGFTLAGAAFLQCIAGDQYQGVWSKPAPECKRGANVIIVGIFPLFLAMLVMN</sequence>
<dbReference type="EMBL" id="VWYJ01003836">
    <property type="protein sequence ID" value="NXQ94233.1"/>
    <property type="molecule type" value="Genomic_DNA"/>
</dbReference>
<feature type="domain" description="Sushi" evidence="7">
    <location>
        <begin position="1"/>
        <end position="63"/>
    </location>
</feature>
<dbReference type="SMART" id="SM00032">
    <property type="entry name" value="CCP"/>
    <property type="match status" value="7"/>
</dbReference>
<organism evidence="8 9">
    <name type="scientific">Sagittarius serpentarius</name>
    <name type="common">Secretary bird</name>
    <dbReference type="NCBI Taxonomy" id="56258"/>
    <lineage>
        <taxon>Eukaryota</taxon>
        <taxon>Metazoa</taxon>
        <taxon>Chordata</taxon>
        <taxon>Craniata</taxon>
        <taxon>Vertebrata</taxon>
        <taxon>Euteleostomi</taxon>
        <taxon>Archelosauria</taxon>
        <taxon>Archosauria</taxon>
        <taxon>Dinosauria</taxon>
        <taxon>Saurischia</taxon>
        <taxon>Theropoda</taxon>
        <taxon>Coelurosauria</taxon>
        <taxon>Aves</taxon>
        <taxon>Neognathae</taxon>
        <taxon>Neoaves</taxon>
        <taxon>Telluraves</taxon>
        <taxon>Accipitrimorphae</taxon>
        <taxon>Accipitriformes</taxon>
        <taxon>Sagittariidae</taxon>
        <taxon>Sagittarius</taxon>
    </lineage>
</organism>
<feature type="disulfide bond" evidence="6">
    <location>
        <begin position="219"/>
        <end position="246"/>
    </location>
</feature>
<evidence type="ECO:0000256" key="1">
    <source>
        <dbReference type="ARBA" id="ARBA00022659"/>
    </source>
</evidence>
<feature type="domain" description="Sushi" evidence="7">
    <location>
        <begin position="249"/>
        <end position="311"/>
    </location>
</feature>
<dbReference type="FunFam" id="2.10.70.10:FF:000014">
    <property type="entry name" value="Membrane cofactor protein"/>
    <property type="match status" value="1"/>
</dbReference>
<feature type="domain" description="Sushi" evidence="7">
    <location>
        <begin position="124"/>
        <end position="188"/>
    </location>
</feature>
<keyword evidence="4 6" id="KW-1015">Disulfide bond</keyword>
<evidence type="ECO:0000313" key="8">
    <source>
        <dbReference type="EMBL" id="NXQ94233.1"/>
    </source>
</evidence>
<feature type="non-terminal residue" evidence="8">
    <location>
        <position position="1"/>
    </location>
</feature>
<reference evidence="8 9" key="1">
    <citation type="submission" date="2019-09" db="EMBL/GenBank/DDBJ databases">
        <title>Bird 10,000 Genomes (B10K) Project - Family phase.</title>
        <authorList>
            <person name="Zhang G."/>
        </authorList>
    </citation>
    <scope>NUCLEOTIDE SEQUENCE [LARGE SCALE GENOMIC DNA]</scope>
    <source>
        <strain evidence="8">B10K-DU-011-38</strain>
        <tissue evidence="8">Muscle</tissue>
    </source>
</reference>
<feature type="domain" description="Sushi" evidence="7">
    <location>
        <begin position="376"/>
        <end position="440"/>
    </location>
</feature>
<evidence type="ECO:0000256" key="5">
    <source>
        <dbReference type="ARBA" id="ARBA00023180"/>
    </source>
</evidence>
<dbReference type="InterPro" id="IPR035976">
    <property type="entry name" value="Sushi/SCR/CCP_sf"/>
</dbReference>
<keyword evidence="9" id="KW-1185">Reference proteome</keyword>
<feature type="disulfide bond" evidence="6">
    <location>
        <begin position="126"/>
        <end position="169"/>
    </location>
</feature>
<protein>
    <submittedName>
        <fullName evidence="8">CR1 protein</fullName>
    </submittedName>
</protein>
<dbReference type="InterPro" id="IPR000436">
    <property type="entry name" value="Sushi_SCR_CCP_dom"/>
</dbReference>
<dbReference type="CDD" id="cd00033">
    <property type="entry name" value="CCP"/>
    <property type="match status" value="7"/>
</dbReference>
<evidence type="ECO:0000256" key="2">
    <source>
        <dbReference type="ARBA" id="ARBA00022729"/>
    </source>
</evidence>
<dbReference type="Gene3D" id="2.10.70.10">
    <property type="entry name" value="Complement Module, domain 1"/>
    <property type="match status" value="7"/>
</dbReference>
<dbReference type="PANTHER" id="PTHR45656">
    <property type="entry name" value="PROTEIN CBR-CLEC-78"/>
    <property type="match status" value="1"/>
</dbReference>
<evidence type="ECO:0000256" key="3">
    <source>
        <dbReference type="ARBA" id="ARBA00022737"/>
    </source>
</evidence>
<dbReference type="Pfam" id="PF00084">
    <property type="entry name" value="Sushi"/>
    <property type="match status" value="7"/>
</dbReference>
<feature type="domain" description="Sushi" evidence="7">
    <location>
        <begin position="312"/>
        <end position="371"/>
    </location>
</feature>
<dbReference type="FunFam" id="2.10.70.10:FF:000055">
    <property type="entry name" value="Complement decay-accelerating factor, GPI-anchored"/>
    <property type="match status" value="1"/>
</dbReference>
<keyword evidence="5" id="KW-0325">Glycoprotein</keyword>